<comment type="caution">
    <text evidence="4">The sequence shown here is derived from an EMBL/GenBank/DDBJ whole genome shotgun (WGS) entry which is preliminary data.</text>
</comment>
<keyword evidence="5" id="KW-1185">Reference proteome</keyword>
<feature type="compositionally biased region" description="Basic and acidic residues" evidence="2">
    <location>
        <begin position="104"/>
        <end position="123"/>
    </location>
</feature>
<proteinExistence type="predicted"/>
<evidence type="ECO:0000313" key="5">
    <source>
        <dbReference type="Proteomes" id="UP001219525"/>
    </source>
</evidence>
<evidence type="ECO:0000313" key="4">
    <source>
        <dbReference type="EMBL" id="KAJ7216576.1"/>
    </source>
</evidence>
<evidence type="ECO:0000259" key="3">
    <source>
        <dbReference type="PROSITE" id="PS50103"/>
    </source>
</evidence>
<organism evidence="4 5">
    <name type="scientific">Mycena pura</name>
    <dbReference type="NCBI Taxonomy" id="153505"/>
    <lineage>
        <taxon>Eukaryota</taxon>
        <taxon>Fungi</taxon>
        <taxon>Dikarya</taxon>
        <taxon>Basidiomycota</taxon>
        <taxon>Agaricomycotina</taxon>
        <taxon>Agaricomycetes</taxon>
        <taxon>Agaricomycetidae</taxon>
        <taxon>Agaricales</taxon>
        <taxon>Marasmiineae</taxon>
        <taxon>Mycenaceae</taxon>
        <taxon>Mycena</taxon>
    </lineage>
</organism>
<feature type="zinc finger region" description="C3H1-type" evidence="1">
    <location>
        <begin position="341"/>
        <end position="368"/>
    </location>
</feature>
<name>A0AAD6VQ96_9AGAR</name>
<dbReference type="GO" id="GO:0008270">
    <property type="term" value="F:zinc ion binding"/>
    <property type="evidence" value="ECO:0007669"/>
    <property type="project" value="UniProtKB-KW"/>
</dbReference>
<dbReference type="PROSITE" id="PS50103">
    <property type="entry name" value="ZF_C3H1"/>
    <property type="match status" value="1"/>
</dbReference>
<feature type="region of interest" description="Disordered" evidence="2">
    <location>
        <begin position="65"/>
        <end position="123"/>
    </location>
</feature>
<keyword evidence="1" id="KW-0863">Zinc-finger</keyword>
<accession>A0AAD6VQ96</accession>
<keyword evidence="1" id="KW-0862">Zinc</keyword>
<dbReference type="EMBL" id="JARJCW010000015">
    <property type="protein sequence ID" value="KAJ7216576.1"/>
    <property type="molecule type" value="Genomic_DNA"/>
</dbReference>
<dbReference type="AlphaFoldDB" id="A0AAD6VQ96"/>
<feature type="compositionally biased region" description="Gly residues" evidence="2">
    <location>
        <begin position="87"/>
        <end position="100"/>
    </location>
</feature>
<gene>
    <name evidence="4" type="ORF">GGX14DRAFT_605316</name>
</gene>
<feature type="domain" description="C3H1-type" evidence="3">
    <location>
        <begin position="341"/>
        <end position="368"/>
    </location>
</feature>
<feature type="region of interest" description="Disordered" evidence="2">
    <location>
        <begin position="319"/>
        <end position="343"/>
    </location>
</feature>
<protein>
    <recommendedName>
        <fullName evidence="3">C3H1-type domain-containing protein</fullName>
    </recommendedName>
</protein>
<dbReference type="InterPro" id="IPR000571">
    <property type="entry name" value="Znf_CCCH"/>
</dbReference>
<evidence type="ECO:0000256" key="1">
    <source>
        <dbReference type="PROSITE-ProRule" id="PRU00723"/>
    </source>
</evidence>
<dbReference type="Proteomes" id="UP001219525">
    <property type="component" value="Unassembled WGS sequence"/>
</dbReference>
<evidence type="ECO:0000256" key="2">
    <source>
        <dbReference type="SAM" id="MobiDB-lite"/>
    </source>
</evidence>
<reference evidence="4" key="1">
    <citation type="submission" date="2023-03" db="EMBL/GenBank/DDBJ databases">
        <title>Massive genome expansion in bonnet fungi (Mycena s.s.) driven by repeated elements and novel gene families across ecological guilds.</title>
        <authorList>
            <consortium name="Lawrence Berkeley National Laboratory"/>
            <person name="Harder C.B."/>
            <person name="Miyauchi S."/>
            <person name="Viragh M."/>
            <person name="Kuo A."/>
            <person name="Thoen E."/>
            <person name="Andreopoulos B."/>
            <person name="Lu D."/>
            <person name="Skrede I."/>
            <person name="Drula E."/>
            <person name="Henrissat B."/>
            <person name="Morin E."/>
            <person name="Kohler A."/>
            <person name="Barry K."/>
            <person name="LaButti K."/>
            <person name="Morin E."/>
            <person name="Salamov A."/>
            <person name="Lipzen A."/>
            <person name="Mereny Z."/>
            <person name="Hegedus B."/>
            <person name="Baldrian P."/>
            <person name="Stursova M."/>
            <person name="Weitz H."/>
            <person name="Taylor A."/>
            <person name="Grigoriev I.V."/>
            <person name="Nagy L.G."/>
            <person name="Martin F."/>
            <person name="Kauserud H."/>
        </authorList>
    </citation>
    <scope>NUCLEOTIDE SEQUENCE</scope>
    <source>
        <strain evidence="4">9144</strain>
    </source>
</reference>
<sequence length="387" mass="43052">MSNAPVFSAEHVEALQSIVQRYIDGTANRMDTIFELHDRGRLISAGLEVAYSSGVLQPYMDQVDAHAEQQRARPNPGPVGDENPGNRGAGPGPDGNGVGPGANMDRHPRGDDDGGESPTKRARFDPASVAWGGAADLFIESVAYTPQHIAVVKQVEEYSLDVKEALRLLSISLSKPSLPDSLWKDILLDRFVDLDVIVANRFATEPDEPHRLFLGDHQLEIRKQKLVSKVSNHGEWVLAFRVYERAVNFAFKGRWAELETYGNHIQDLFASWHPSLHHRIINYDRAARNLIGQSHSLLFSDTQQLRACENAHLSAGGIFSLSGPSQRSESKGKDKRQSKRPENGDVCRNYNNGRCERGRECRYKHICLGCKGTHAIGDCPDKQRRST</sequence>
<keyword evidence="1" id="KW-0479">Metal-binding</keyword>